<reference evidence="2 3" key="1">
    <citation type="submission" date="2024-02" db="EMBL/GenBank/DDBJ databases">
        <authorList>
            <person name="Daric V."/>
            <person name="Darras S."/>
        </authorList>
    </citation>
    <scope>NUCLEOTIDE SEQUENCE [LARGE SCALE GENOMIC DNA]</scope>
</reference>
<comment type="caution">
    <text evidence="2">The sequence shown here is derived from an EMBL/GenBank/DDBJ whole genome shotgun (WGS) entry which is preliminary data.</text>
</comment>
<organism evidence="2 3">
    <name type="scientific">Clavelina lepadiformis</name>
    <name type="common">Light-bulb sea squirt</name>
    <name type="synonym">Ascidia lepadiformis</name>
    <dbReference type="NCBI Taxonomy" id="159417"/>
    <lineage>
        <taxon>Eukaryota</taxon>
        <taxon>Metazoa</taxon>
        <taxon>Chordata</taxon>
        <taxon>Tunicata</taxon>
        <taxon>Ascidiacea</taxon>
        <taxon>Aplousobranchia</taxon>
        <taxon>Clavelinidae</taxon>
        <taxon>Clavelina</taxon>
    </lineage>
</organism>
<feature type="compositionally biased region" description="Basic and acidic residues" evidence="1">
    <location>
        <begin position="35"/>
        <end position="49"/>
    </location>
</feature>
<sequence length="129" mass="14824">MHSSPEPKDDRLESSLLEHARLGLKRIHSVCQVKDSSDGHSTRVEKNDVTKTTPKKKKEVKPEIKEEKAAEKKVVYLSMKKPVEKSIYYQHSKQGMKYWFEEQKSKTYNAKIPMGRKGTLLGLVDAPLK</sequence>
<keyword evidence="3" id="KW-1185">Reference proteome</keyword>
<feature type="region of interest" description="Disordered" evidence="1">
    <location>
        <begin position="32"/>
        <end position="65"/>
    </location>
</feature>
<evidence type="ECO:0000313" key="3">
    <source>
        <dbReference type="Proteomes" id="UP001642483"/>
    </source>
</evidence>
<evidence type="ECO:0000313" key="2">
    <source>
        <dbReference type="EMBL" id="CAK8692741.1"/>
    </source>
</evidence>
<evidence type="ECO:0000256" key="1">
    <source>
        <dbReference type="SAM" id="MobiDB-lite"/>
    </source>
</evidence>
<accession>A0ABP0GLY2</accession>
<proteinExistence type="predicted"/>
<name>A0ABP0GLY2_CLALP</name>
<dbReference type="Proteomes" id="UP001642483">
    <property type="component" value="Unassembled WGS sequence"/>
</dbReference>
<protein>
    <submittedName>
        <fullName evidence="2">Uncharacterized protein</fullName>
    </submittedName>
</protein>
<dbReference type="EMBL" id="CAWYQH010000130">
    <property type="protein sequence ID" value="CAK8692741.1"/>
    <property type="molecule type" value="Genomic_DNA"/>
</dbReference>
<gene>
    <name evidence="2" type="ORF">CVLEPA_LOCUS25987</name>
</gene>